<name>R7VLM7_CAPTE</name>
<keyword evidence="5" id="KW-1185">Reference proteome</keyword>
<sequence>MMLQFYSTARILFVFYLLYNLCGHPKVTWFEMMDSRCGDFPLEPNSRQTWSKCWSDHFRAIPNAKSVSGGMQTMLLKVLAQLLNDTDKVILLDIPVFENKGDPAIALGEFNLMQMLHKEVIYTCTYQCGSKQWQRARDMVDTLGSGNVAVLAHGGGNVGGYPERDLKRYEMMEMFPDVKFIMMPQSVFFNDSVQLRKAAKMYAKHKDLTILLRSDRSFEVIQKAIPSVTSILVPDAAYGIGHVTRFMEPLYDVIIIHRADKEAVSDIGSFRFPDSVTFIERDWDGHWPTPRGETLVEQLHLFPYNGLLYLQRGRVLITDRLHGHIVSTLFDNLPTVLLGNSHGKVRDFYDTWGSPHRTAIAHTAEEASSKAVDMLRRFYPDRAIKKRIGTLDEQILIQCYPLTSILHALGLPEIDYFSLDIEGPEIDILRTIPWADVKINVFTIEFRCWDGDSVDEGRSRKKLETIRKIFHKTGLYEEVTLLPPQSDPVKEAKDSLDVVFKRKDLNKS</sequence>
<dbReference type="InterPro" id="IPR007345">
    <property type="entry name" value="Polysacch_pyruvyl_Trfase"/>
</dbReference>
<dbReference type="AlphaFoldDB" id="R7VLM7"/>
<dbReference type="GO" id="GO:0031902">
    <property type="term" value="C:late endosome membrane"/>
    <property type="evidence" value="ECO:0007669"/>
    <property type="project" value="TreeGrafter"/>
</dbReference>
<dbReference type="GO" id="GO:0005886">
    <property type="term" value="C:plasma membrane"/>
    <property type="evidence" value="ECO:0007669"/>
    <property type="project" value="TreeGrafter"/>
</dbReference>
<evidence type="ECO:0000313" key="3">
    <source>
        <dbReference type="EMBL" id="ELU17725.1"/>
    </source>
</evidence>
<protein>
    <recommendedName>
        <fullName evidence="2">Polysaccharide pyruvyl transferase domain-containing protein</fullName>
    </recommendedName>
</protein>
<gene>
    <name evidence="3" type="ORF">CAPTEDRAFT_217869</name>
</gene>
<dbReference type="EMBL" id="KB292365">
    <property type="protein sequence ID" value="ELU17725.1"/>
    <property type="molecule type" value="Genomic_DNA"/>
</dbReference>
<evidence type="ECO:0000259" key="2">
    <source>
        <dbReference type="Pfam" id="PF04230"/>
    </source>
</evidence>
<proteinExistence type="predicted"/>
<dbReference type="GO" id="GO:0005794">
    <property type="term" value="C:Golgi apparatus"/>
    <property type="evidence" value="ECO:0007669"/>
    <property type="project" value="TreeGrafter"/>
</dbReference>
<reference evidence="4" key="3">
    <citation type="submission" date="2015-06" db="UniProtKB">
        <authorList>
            <consortium name="EnsemblMetazoa"/>
        </authorList>
    </citation>
    <scope>IDENTIFICATION</scope>
</reference>
<reference evidence="5" key="1">
    <citation type="submission" date="2012-12" db="EMBL/GenBank/DDBJ databases">
        <authorList>
            <person name="Hellsten U."/>
            <person name="Grimwood J."/>
            <person name="Chapman J.A."/>
            <person name="Shapiro H."/>
            <person name="Aerts A."/>
            <person name="Otillar R.P."/>
            <person name="Terry A.Y."/>
            <person name="Boore J.L."/>
            <person name="Simakov O."/>
            <person name="Marletaz F."/>
            <person name="Cho S.-J."/>
            <person name="Edsinger-Gonzales E."/>
            <person name="Havlak P."/>
            <person name="Kuo D.-H."/>
            <person name="Larsson T."/>
            <person name="Lv J."/>
            <person name="Arendt D."/>
            <person name="Savage R."/>
            <person name="Osoegawa K."/>
            <person name="de Jong P."/>
            <person name="Lindberg D.R."/>
            <person name="Seaver E.C."/>
            <person name="Weisblat D.A."/>
            <person name="Putnam N.H."/>
            <person name="Grigoriev I.V."/>
            <person name="Rokhsar D.S."/>
        </authorList>
    </citation>
    <scope>NUCLEOTIDE SEQUENCE</scope>
    <source>
        <strain evidence="5">I ESC-2004</strain>
    </source>
</reference>
<dbReference type="OrthoDB" id="6134158at2759"/>
<dbReference type="EnsemblMetazoa" id="CapteT217869">
    <property type="protein sequence ID" value="CapteP217869"/>
    <property type="gene ID" value="CapteG217869"/>
</dbReference>
<dbReference type="Pfam" id="PF04230">
    <property type="entry name" value="PS_pyruv_trans"/>
    <property type="match status" value="1"/>
</dbReference>
<organism evidence="3">
    <name type="scientific">Capitella teleta</name>
    <name type="common">Polychaete worm</name>
    <dbReference type="NCBI Taxonomy" id="283909"/>
    <lineage>
        <taxon>Eukaryota</taxon>
        <taxon>Metazoa</taxon>
        <taxon>Spiralia</taxon>
        <taxon>Lophotrochozoa</taxon>
        <taxon>Annelida</taxon>
        <taxon>Polychaeta</taxon>
        <taxon>Sedentaria</taxon>
        <taxon>Scolecida</taxon>
        <taxon>Capitellidae</taxon>
        <taxon>Capitella</taxon>
    </lineage>
</organism>
<feature type="signal peptide" evidence="1">
    <location>
        <begin position="1"/>
        <end position="23"/>
    </location>
</feature>
<dbReference type="GO" id="GO:0006888">
    <property type="term" value="P:endoplasmic reticulum to Golgi vesicle-mediated transport"/>
    <property type="evidence" value="ECO:0007669"/>
    <property type="project" value="TreeGrafter"/>
</dbReference>
<reference evidence="3 5" key="2">
    <citation type="journal article" date="2013" name="Nature">
        <title>Insights into bilaterian evolution from three spiralian genomes.</title>
        <authorList>
            <person name="Simakov O."/>
            <person name="Marletaz F."/>
            <person name="Cho S.J."/>
            <person name="Edsinger-Gonzales E."/>
            <person name="Havlak P."/>
            <person name="Hellsten U."/>
            <person name="Kuo D.H."/>
            <person name="Larsson T."/>
            <person name="Lv J."/>
            <person name="Arendt D."/>
            <person name="Savage R."/>
            <person name="Osoegawa K."/>
            <person name="de Jong P."/>
            <person name="Grimwood J."/>
            <person name="Chapman J.A."/>
            <person name="Shapiro H."/>
            <person name="Aerts A."/>
            <person name="Otillar R.P."/>
            <person name="Terry A.Y."/>
            <person name="Boore J.L."/>
            <person name="Grigoriev I.V."/>
            <person name="Lindberg D.R."/>
            <person name="Seaver E.C."/>
            <person name="Weisblat D.A."/>
            <person name="Putnam N.H."/>
            <person name="Rokhsar D.S."/>
        </authorList>
    </citation>
    <scope>NUCLEOTIDE SEQUENCE</scope>
    <source>
        <strain evidence="3 5">I ESC-2004</strain>
    </source>
</reference>
<dbReference type="PANTHER" id="PTHR34009">
    <property type="entry name" value="PROTEIN STAR"/>
    <property type="match status" value="1"/>
</dbReference>
<dbReference type="PANTHER" id="PTHR34009:SF2">
    <property type="entry name" value="PROTEIN STAR"/>
    <property type="match status" value="1"/>
</dbReference>
<dbReference type="InterPro" id="IPR053202">
    <property type="entry name" value="EGF_Rcpt_Signaling_Reg"/>
</dbReference>
<dbReference type="HOGENOM" id="CLU_041349_0_0_1"/>
<keyword evidence="1" id="KW-0732">Signal</keyword>
<evidence type="ECO:0000256" key="1">
    <source>
        <dbReference type="SAM" id="SignalP"/>
    </source>
</evidence>
<dbReference type="GO" id="GO:0005789">
    <property type="term" value="C:endoplasmic reticulum membrane"/>
    <property type="evidence" value="ECO:0007669"/>
    <property type="project" value="TreeGrafter"/>
</dbReference>
<feature type="domain" description="Polysaccharide pyruvyl transferase" evidence="2">
    <location>
        <begin position="122"/>
        <end position="330"/>
    </location>
</feature>
<accession>R7VLM7</accession>
<dbReference type="GO" id="GO:0016197">
    <property type="term" value="P:endosomal transport"/>
    <property type="evidence" value="ECO:0007669"/>
    <property type="project" value="TreeGrafter"/>
</dbReference>
<evidence type="ECO:0000313" key="4">
    <source>
        <dbReference type="EnsemblMetazoa" id="CapteP217869"/>
    </source>
</evidence>
<evidence type="ECO:0000313" key="5">
    <source>
        <dbReference type="Proteomes" id="UP000014760"/>
    </source>
</evidence>
<dbReference type="EMBL" id="AMQN01003996">
    <property type="status" value="NOT_ANNOTATED_CDS"/>
    <property type="molecule type" value="Genomic_DNA"/>
</dbReference>
<dbReference type="Proteomes" id="UP000014760">
    <property type="component" value="Unassembled WGS sequence"/>
</dbReference>
<feature type="chain" id="PRO_5008789215" description="Polysaccharide pyruvyl transferase domain-containing protein" evidence="1">
    <location>
        <begin position="24"/>
        <end position="508"/>
    </location>
</feature>
<dbReference type="OMA" id="GIADHEN"/>